<evidence type="ECO:0000256" key="3">
    <source>
        <dbReference type="ARBA" id="ARBA00022691"/>
    </source>
</evidence>
<dbReference type="Gene3D" id="3.80.30.20">
    <property type="entry name" value="tm_1862 like domain"/>
    <property type="match status" value="1"/>
</dbReference>
<keyword evidence="6" id="KW-0411">Iron-sulfur</keyword>
<dbReference type="InterPro" id="IPR023404">
    <property type="entry name" value="rSAM_horseshoe"/>
</dbReference>
<dbReference type="InterPro" id="IPR006638">
    <property type="entry name" value="Elp3/MiaA/NifB-like_rSAM"/>
</dbReference>
<name>U2EFF0_9MOLU</name>
<evidence type="ECO:0000259" key="7">
    <source>
        <dbReference type="PROSITE" id="PS51918"/>
    </source>
</evidence>
<comment type="cofactor">
    <cofactor evidence="1">
        <name>[4Fe-4S] cluster</name>
        <dbReference type="ChEBI" id="CHEBI:49883"/>
    </cofactor>
</comment>
<dbReference type="SUPFAM" id="SSF102114">
    <property type="entry name" value="Radical SAM enzymes"/>
    <property type="match status" value="1"/>
</dbReference>
<dbReference type="InParanoid" id="U2EFF0"/>
<dbReference type="GO" id="GO:0052381">
    <property type="term" value="F:tRNA dimethylallyltransferase activity"/>
    <property type="evidence" value="ECO:0007669"/>
    <property type="project" value="UniProtKB-EC"/>
</dbReference>
<dbReference type="PANTHER" id="PTHR11135">
    <property type="entry name" value="HISTONE ACETYLTRANSFERASE-RELATED"/>
    <property type="match status" value="1"/>
</dbReference>
<dbReference type="Pfam" id="PF16199">
    <property type="entry name" value="Radical_SAM_C"/>
    <property type="match status" value="1"/>
</dbReference>
<dbReference type="SFLD" id="SFLDG01086">
    <property type="entry name" value="elongater_protein-like"/>
    <property type="match status" value="1"/>
</dbReference>
<dbReference type="GO" id="GO:0046872">
    <property type="term" value="F:metal ion binding"/>
    <property type="evidence" value="ECO:0007669"/>
    <property type="project" value="UniProtKB-KW"/>
</dbReference>
<dbReference type="Pfam" id="PF04055">
    <property type="entry name" value="Radical_SAM"/>
    <property type="match status" value="1"/>
</dbReference>
<evidence type="ECO:0000256" key="1">
    <source>
        <dbReference type="ARBA" id="ARBA00001966"/>
    </source>
</evidence>
<dbReference type="EMBL" id="AFNU02000001">
    <property type="protein sequence ID" value="ERJ13396.1"/>
    <property type="molecule type" value="Genomic_DNA"/>
</dbReference>
<dbReference type="InterPro" id="IPR058240">
    <property type="entry name" value="rSAM_sf"/>
</dbReference>
<dbReference type="InterPro" id="IPR032432">
    <property type="entry name" value="Radical_SAM_C"/>
</dbReference>
<dbReference type="SFLD" id="SFLDS00029">
    <property type="entry name" value="Radical_SAM"/>
    <property type="match status" value="1"/>
</dbReference>
<dbReference type="GO" id="GO:0051539">
    <property type="term" value="F:4 iron, 4 sulfur cluster binding"/>
    <property type="evidence" value="ECO:0007669"/>
    <property type="project" value="UniProtKB-KW"/>
</dbReference>
<dbReference type="SMART" id="SM00729">
    <property type="entry name" value="Elp3"/>
    <property type="match status" value="1"/>
</dbReference>
<dbReference type="PROSITE" id="PS51918">
    <property type="entry name" value="RADICAL_SAM"/>
    <property type="match status" value="1"/>
</dbReference>
<dbReference type="RefSeq" id="WP_008826497.1">
    <property type="nucleotide sequence ID" value="NZ_AFNU02000001.1"/>
</dbReference>
<reference evidence="8 9" key="1">
    <citation type="journal article" date="2011" name="J. Bacteriol.">
        <title>Genome sequence of Haloplasma contractile, an unusual contractile bacterium from a deep-sea anoxic brine lake.</title>
        <authorList>
            <person name="Antunes A."/>
            <person name="Alam I."/>
            <person name="El Dorry H."/>
            <person name="Siam R."/>
            <person name="Robertson A."/>
            <person name="Bajic V.B."/>
            <person name="Stingl U."/>
        </authorList>
    </citation>
    <scope>NUCLEOTIDE SEQUENCE [LARGE SCALE GENOMIC DNA]</scope>
    <source>
        <strain evidence="8 9">SSD-17B</strain>
    </source>
</reference>
<proteinExistence type="predicted"/>
<keyword evidence="2" id="KW-0004">4Fe-4S</keyword>
<keyword evidence="4" id="KW-0479">Metal-binding</keyword>
<comment type="caution">
    <text evidence="8">The sequence shown here is derived from an EMBL/GenBank/DDBJ whole genome shotgun (WGS) entry which is preliminary data.</text>
</comment>
<dbReference type="EC" id="2.5.1.75" evidence="8"/>
<dbReference type="SFLD" id="SFLDG01091">
    <property type="entry name" value="uncharacterized_CHP01210-like"/>
    <property type="match status" value="1"/>
</dbReference>
<protein>
    <submittedName>
        <fullName evidence="8">tRNA dimethylallyltransferase protein</fullName>
        <ecNumber evidence="8">2.5.1.75</ecNumber>
    </submittedName>
</protein>
<keyword evidence="8" id="KW-0808">Transferase</keyword>
<dbReference type="InterPro" id="IPR005911">
    <property type="entry name" value="YhcC-like"/>
</dbReference>
<dbReference type="InterPro" id="IPR039661">
    <property type="entry name" value="ELP3"/>
</dbReference>
<evidence type="ECO:0000256" key="5">
    <source>
        <dbReference type="ARBA" id="ARBA00023004"/>
    </source>
</evidence>
<dbReference type="NCBIfam" id="TIGR01212">
    <property type="entry name" value="TIGR01212 family radical SAM protein"/>
    <property type="match status" value="1"/>
</dbReference>
<organism evidence="8 9">
    <name type="scientific">Haloplasma contractile SSD-17B</name>
    <dbReference type="NCBI Taxonomy" id="1033810"/>
    <lineage>
        <taxon>Bacteria</taxon>
        <taxon>Bacillati</taxon>
        <taxon>Mycoplasmatota</taxon>
        <taxon>Mollicutes</taxon>
        <taxon>Haloplasmatales</taxon>
        <taxon>Haloplasmataceae</taxon>
        <taxon>Haloplasma</taxon>
    </lineage>
</organism>
<dbReference type="InterPro" id="IPR007197">
    <property type="entry name" value="rSAM"/>
</dbReference>
<dbReference type="FunCoup" id="U2EFF0">
    <property type="interactions" value="42"/>
</dbReference>
<sequence>MNFNYTYGDKRYHTWNYHLKNRFGHKVFKVSLNASFTCPNKTGDAGYGGCTFCSRVGSGDFAGDVKDDLITQFENIKEMMHQKWPEAKYIGYFQANTNTYAPVPELREKYEQILNHDSNIVGLSISTRPDCLPDDVVDYLADLNKRTNLWVELGLQSIHQKAADYINRGHDYQTFVDGVNKLRAKGIDVVVHIINGLPFETQEMMLETARAVSKLDIQGLKIHLLHVIKYTRMAKQYKKGEFELMAKDDYVDTVVKQLEILPPEVVIHRLTGDAVREDLIGPMWSLKKWEVLNAIDDELKKRDTYQGKYYKQYSTSI</sequence>
<dbReference type="Proteomes" id="UP000005707">
    <property type="component" value="Unassembled WGS sequence"/>
</dbReference>
<accession>U2EFF0</accession>
<evidence type="ECO:0000256" key="6">
    <source>
        <dbReference type="ARBA" id="ARBA00023014"/>
    </source>
</evidence>
<keyword evidence="3" id="KW-0949">S-adenosyl-L-methionine</keyword>
<evidence type="ECO:0000313" key="8">
    <source>
        <dbReference type="EMBL" id="ERJ13396.1"/>
    </source>
</evidence>
<reference evidence="8 9" key="2">
    <citation type="journal article" date="2013" name="PLoS ONE">
        <title>INDIGO - INtegrated Data Warehouse of MIcrobial GenOmes with Examples from the Red Sea Extremophiles.</title>
        <authorList>
            <person name="Alam I."/>
            <person name="Antunes A."/>
            <person name="Kamau A.A."/>
            <person name="Ba Alawi W."/>
            <person name="Kalkatawi M."/>
            <person name="Stingl U."/>
            <person name="Bajic V.B."/>
        </authorList>
    </citation>
    <scope>NUCLEOTIDE SEQUENCE [LARGE SCALE GENOMIC DNA]</scope>
    <source>
        <strain evidence="8 9">SSD-17B</strain>
    </source>
</reference>
<gene>
    <name evidence="8" type="ORF">HLPCO_000047</name>
</gene>
<dbReference type="STRING" id="1033810.HLPCO_000047"/>
<keyword evidence="9" id="KW-1185">Reference proteome</keyword>
<dbReference type="PANTHER" id="PTHR11135:SF1">
    <property type="entry name" value="PROTEIN YHCC"/>
    <property type="match status" value="1"/>
</dbReference>
<evidence type="ECO:0000313" key="9">
    <source>
        <dbReference type="Proteomes" id="UP000005707"/>
    </source>
</evidence>
<feature type="domain" description="Radical SAM core" evidence="7">
    <location>
        <begin position="22"/>
        <end position="264"/>
    </location>
</feature>
<dbReference type="eggNOG" id="COG1242">
    <property type="taxonomic scope" value="Bacteria"/>
</dbReference>
<evidence type="ECO:0000256" key="2">
    <source>
        <dbReference type="ARBA" id="ARBA00022485"/>
    </source>
</evidence>
<keyword evidence="5" id="KW-0408">Iron</keyword>
<evidence type="ECO:0000256" key="4">
    <source>
        <dbReference type="ARBA" id="ARBA00022723"/>
    </source>
</evidence>
<dbReference type="AlphaFoldDB" id="U2EFF0"/>